<dbReference type="AlphaFoldDB" id="C6RD69"/>
<evidence type="ECO:0000313" key="2">
    <source>
        <dbReference type="Proteomes" id="UP000003107"/>
    </source>
</evidence>
<dbReference type="Proteomes" id="UP000003107">
    <property type="component" value="Unassembled WGS sequence"/>
</dbReference>
<dbReference type="EMBL" id="ACVQ01000005">
    <property type="protein sequence ID" value="EET80636.1"/>
    <property type="molecule type" value="Genomic_DNA"/>
</dbReference>
<keyword evidence="2" id="KW-1185">Reference proteome</keyword>
<dbReference type="STRING" id="553219.CAMSH0001_1785"/>
<comment type="caution">
    <text evidence="1">The sequence shown here is derived from an EMBL/GenBank/DDBJ whole genome shotgun (WGS) entry which is preliminary data.</text>
</comment>
<gene>
    <name evidence="1" type="ORF">CAMSH0001_1785</name>
</gene>
<accession>C6RD69</accession>
<proteinExistence type="predicted"/>
<sequence>MVSKFKLKRACFGFGGYRSSLKFNVSFAINPLTYTSQIY</sequence>
<name>C6RD69_9BACT</name>
<evidence type="ECO:0000313" key="1">
    <source>
        <dbReference type="EMBL" id="EET80636.1"/>
    </source>
</evidence>
<organism evidence="1 2">
    <name type="scientific">Campylobacter showae RM3277</name>
    <dbReference type="NCBI Taxonomy" id="553219"/>
    <lineage>
        <taxon>Bacteria</taxon>
        <taxon>Pseudomonadati</taxon>
        <taxon>Campylobacterota</taxon>
        <taxon>Epsilonproteobacteria</taxon>
        <taxon>Campylobacterales</taxon>
        <taxon>Campylobacteraceae</taxon>
        <taxon>Campylobacter</taxon>
    </lineage>
</organism>
<reference evidence="1 2" key="1">
    <citation type="submission" date="2009-07" db="EMBL/GenBank/DDBJ databases">
        <authorList>
            <person name="Madupu R."/>
            <person name="Sebastian Y."/>
            <person name="Durkin A.S."/>
            <person name="Torralba M."/>
            <person name="Methe B."/>
            <person name="Sutton G.G."/>
            <person name="Strausberg R.L."/>
            <person name="Nelson K.E."/>
        </authorList>
    </citation>
    <scope>NUCLEOTIDE SEQUENCE [LARGE SCALE GENOMIC DNA]</scope>
    <source>
        <strain evidence="1 2">RM3277</strain>
    </source>
</reference>
<protein>
    <submittedName>
        <fullName evidence="1">Uncharacterized protein</fullName>
    </submittedName>
</protein>